<dbReference type="KEGG" id="smiz:4412673_01783"/>
<evidence type="ECO:0000313" key="2">
    <source>
        <dbReference type="Proteomes" id="UP000215355"/>
    </source>
</evidence>
<name>A0AAJ4XAQ8_9SPHI</name>
<dbReference type="Proteomes" id="UP000215355">
    <property type="component" value="Chromosome 1"/>
</dbReference>
<gene>
    <name evidence="1" type="ORF">SAMEA4412673_01783</name>
</gene>
<evidence type="ECO:0000313" key="1">
    <source>
        <dbReference type="EMBL" id="SNV49442.1"/>
    </source>
</evidence>
<protein>
    <submittedName>
        <fullName evidence="1">Uncharacterized protein</fullName>
    </submittedName>
</protein>
<reference evidence="1 2" key="1">
    <citation type="submission" date="2017-06" db="EMBL/GenBank/DDBJ databases">
        <authorList>
            <consortium name="Pathogen Informatics"/>
        </authorList>
    </citation>
    <scope>NUCLEOTIDE SEQUENCE [LARGE SCALE GENOMIC DNA]</scope>
    <source>
        <strain evidence="1 2">NCTC12149</strain>
    </source>
</reference>
<dbReference type="AlphaFoldDB" id="A0AAJ4XAQ8"/>
<organism evidence="1 2">
    <name type="scientific">Sphingobacterium mizutaii</name>
    <dbReference type="NCBI Taxonomy" id="1010"/>
    <lineage>
        <taxon>Bacteria</taxon>
        <taxon>Pseudomonadati</taxon>
        <taxon>Bacteroidota</taxon>
        <taxon>Sphingobacteriia</taxon>
        <taxon>Sphingobacteriales</taxon>
        <taxon>Sphingobacteriaceae</taxon>
        <taxon>Sphingobacterium</taxon>
    </lineage>
</organism>
<dbReference type="EMBL" id="LT906468">
    <property type="protein sequence ID" value="SNV49442.1"/>
    <property type="molecule type" value="Genomic_DNA"/>
</dbReference>
<proteinExistence type="predicted"/>
<sequence>MSLYINIKNIQIVAAVILTAAFYSCGNSSQEKKQQAGQEKYFDIPAFFQKEIDSLAALNPEINKTVKKDEQEETKKLKIKDWQVELSSFQAIDLNKPAYAGFVKVDATDSLIQYSFTNPELDLSCVRIKMDKAGQLEMISIEKEVRNTLYKTSEFLVYEKNNFYLVEKNQQVKVMGANYYKVQGEF</sequence>
<accession>A0AAJ4XAQ8</accession>